<dbReference type="PANTHER" id="PTHR12234:SF0">
    <property type="entry name" value="FORMIMIDOYLTRANSFERASE-CYCLODEAMINASE"/>
    <property type="match status" value="1"/>
</dbReference>
<dbReference type="InterPro" id="IPR007044">
    <property type="entry name" value="Cyclodeamin/CycHdrlase"/>
</dbReference>
<evidence type="ECO:0000256" key="18">
    <source>
        <dbReference type="ARBA" id="ARBA00025915"/>
    </source>
</evidence>
<keyword evidence="13" id="KW-0333">Golgi apparatus</keyword>
<gene>
    <name evidence="22" type="ORF">GCM10023093_30060</name>
</gene>
<evidence type="ECO:0000313" key="23">
    <source>
        <dbReference type="Proteomes" id="UP001500067"/>
    </source>
</evidence>
<accession>A0ABP8NNL6</accession>
<evidence type="ECO:0000256" key="8">
    <source>
        <dbReference type="ARBA" id="ARBA00017787"/>
    </source>
</evidence>
<sequence length="562" mass="61259">MKDFSNAIIECVPNFSEGRDMNIIKQITDEIERTEGVRLLDVDPGKATNRTVVTFIGNPHAVVEAAYRAIKKAGELIDMRTHTGEHPRMGATDVCPLIPISGITMEETVEFARMLGQRVGEGAGIPVYLYEYAATADYRRNLADIRKGEYEGLQSKIMQPEWKPDYGPAAFNAVSGATVIGARDFLIAYNVNLNTTSTRRANAVAFDIREKGRQKKDANGKIVKDAGGEAVWEPGLLKNVKAIGWYIEEYGIAQISINLTNMNTTPLHVVFDTACERANARGMRVTGSELVGLVPLQALLEAGKYFLQKQERSIGVSEEELVRIAVRSLGLDELGPFDPKKKVIEYQLQDTNAKKLVDMTVTRFVHETASESPAPGGGSVSALCGALGAALGTMVANLSSHKKGWDSRWKEFSDHAAEGQKLLKEMLYLVDEDTNAFNAIMAAFGMPKGTDDEKAARKAAIEAATIYAIKIPFRTMEVAYASMDLAIAMGKKGNPNSISDAGVGALCARTAVKGCYLNVRINAQDLKEHPEVKDLLARAEEINTAVEAKEHEAWSIVLGAMK</sequence>
<evidence type="ECO:0000256" key="14">
    <source>
        <dbReference type="ARBA" id="ARBA00023212"/>
    </source>
</evidence>
<dbReference type="Gene3D" id="3.30.70.670">
    <property type="entry name" value="Formiminotransferase, C-terminal subdomain"/>
    <property type="match status" value="1"/>
</dbReference>
<keyword evidence="9" id="KW-0963">Cytoplasm</keyword>
<dbReference type="InterPro" id="IPR012886">
    <property type="entry name" value="Formiminotransferase_N"/>
</dbReference>
<feature type="domain" description="Formiminotransferase N-terminal subdomain" evidence="21">
    <location>
        <begin position="7"/>
        <end position="184"/>
    </location>
</feature>
<comment type="subunit">
    <text evidence="18">Homooctamer, including four polyglutamate binding sites. The subunits are arranged as a tetramer of dimers, and form a planar ring-shaped structure.</text>
</comment>
<evidence type="ECO:0000259" key="21">
    <source>
        <dbReference type="SMART" id="SM01222"/>
    </source>
</evidence>
<keyword evidence="23" id="KW-1185">Reference proteome</keyword>
<reference evidence="23" key="1">
    <citation type="journal article" date="2019" name="Int. J. Syst. Evol. Microbiol.">
        <title>The Global Catalogue of Microorganisms (GCM) 10K type strain sequencing project: providing services to taxonomists for standard genome sequencing and annotation.</title>
        <authorList>
            <consortium name="The Broad Institute Genomics Platform"/>
            <consortium name="The Broad Institute Genome Sequencing Center for Infectious Disease"/>
            <person name="Wu L."/>
            <person name="Ma J."/>
        </authorList>
    </citation>
    <scope>NUCLEOTIDE SEQUENCE [LARGE SCALE GENOMIC DNA]</scope>
    <source>
        <strain evidence="23">JCM 32105</strain>
    </source>
</reference>
<dbReference type="InterPro" id="IPR013802">
    <property type="entry name" value="Formiminotransferase_C"/>
</dbReference>
<dbReference type="Gene3D" id="1.20.120.680">
    <property type="entry name" value="Formiminotetrahydrofolate cyclodeaminase monomer, up-and-down helical bundle"/>
    <property type="match status" value="1"/>
</dbReference>
<dbReference type="EC" id="2.1.2.5" evidence="6"/>
<evidence type="ECO:0000256" key="11">
    <source>
        <dbReference type="ARBA" id="ARBA00022808"/>
    </source>
</evidence>
<evidence type="ECO:0000256" key="10">
    <source>
        <dbReference type="ARBA" id="ARBA00022679"/>
    </source>
</evidence>
<comment type="similarity">
    <text evidence="4">In the N-terminal section; belongs to the formiminotransferase family.</text>
</comment>
<evidence type="ECO:0000256" key="15">
    <source>
        <dbReference type="ARBA" id="ARBA00023239"/>
    </source>
</evidence>
<evidence type="ECO:0000256" key="13">
    <source>
        <dbReference type="ARBA" id="ARBA00023034"/>
    </source>
</evidence>
<dbReference type="Pfam" id="PF04961">
    <property type="entry name" value="FTCD_C"/>
    <property type="match status" value="1"/>
</dbReference>
<dbReference type="PANTHER" id="PTHR12234">
    <property type="entry name" value="FORMIMINOTRANSFERASE-CYCLODEAMINASE"/>
    <property type="match status" value="1"/>
</dbReference>
<comment type="caution">
    <text evidence="22">The sequence shown here is derived from an EMBL/GenBank/DDBJ whole genome shotgun (WGS) entry which is preliminary data.</text>
</comment>
<dbReference type="RefSeq" id="WP_345085066.1">
    <property type="nucleotide sequence ID" value="NZ_BAABFA010000024.1"/>
</dbReference>
<dbReference type="InterPro" id="IPR037064">
    <property type="entry name" value="Formiminotransferase_N_sf"/>
</dbReference>
<dbReference type="InterPro" id="IPR022384">
    <property type="entry name" value="FormiminoTrfase_cat_dom_sf"/>
</dbReference>
<dbReference type="InterPro" id="IPR051623">
    <property type="entry name" value="FTCD"/>
</dbReference>
<feature type="domain" description="Formiminotransferase C-terminal subdomain" evidence="20">
    <location>
        <begin position="185"/>
        <end position="347"/>
    </location>
</feature>
<dbReference type="Pfam" id="PF02971">
    <property type="entry name" value="FTCD"/>
    <property type="match status" value="1"/>
</dbReference>
<keyword evidence="14" id="KW-0206">Cytoskeleton</keyword>
<comment type="function">
    <text evidence="17">Folate-dependent enzyme, that displays both transferase and deaminase activity. Serves to channel one-carbon units from formiminoglutamate to the folate pool.</text>
</comment>
<dbReference type="SMART" id="SM01222">
    <property type="entry name" value="FTCD_N"/>
    <property type="match status" value="1"/>
</dbReference>
<evidence type="ECO:0000256" key="5">
    <source>
        <dbReference type="ARBA" id="ARBA00010825"/>
    </source>
</evidence>
<comment type="similarity">
    <text evidence="5">In the C-terminal section; belongs to the cyclodeaminase/cyclohydrolase family.</text>
</comment>
<evidence type="ECO:0000256" key="12">
    <source>
        <dbReference type="ARBA" id="ARBA00022954"/>
    </source>
</evidence>
<keyword evidence="16" id="KW-0511">Multifunctional enzyme</keyword>
<proteinExistence type="inferred from homology"/>
<dbReference type="NCBIfam" id="TIGR02024">
    <property type="entry name" value="FtcD"/>
    <property type="match status" value="1"/>
</dbReference>
<protein>
    <recommendedName>
        <fullName evidence="8">Formimidoyltransferase-cyclodeaminase</fullName>
        <ecNumber evidence="6">2.1.2.5</ecNumber>
        <ecNumber evidence="7">4.3.1.4</ecNumber>
    </recommendedName>
    <alternativeName>
        <fullName evidence="19">Formiminotransferase-cyclodeaminase</fullName>
    </alternativeName>
</protein>
<evidence type="ECO:0000256" key="9">
    <source>
        <dbReference type="ARBA" id="ARBA00022490"/>
    </source>
</evidence>
<evidence type="ECO:0000256" key="7">
    <source>
        <dbReference type="ARBA" id="ARBA00012998"/>
    </source>
</evidence>
<keyword evidence="12" id="KW-0290">Folate-binding</keyword>
<comment type="subcellular location">
    <subcellularLocation>
        <location evidence="1">Cytoplasm</location>
        <location evidence="1">Cytoskeleton</location>
        <location evidence="1">Microtubule organizing center</location>
        <location evidence="1">Centrosome</location>
        <location evidence="1">Centriole</location>
    </subcellularLocation>
    <subcellularLocation>
        <location evidence="2">Golgi apparatus</location>
    </subcellularLocation>
</comment>
<keyword evidence="11" id="KW-0369">Histidine metabolism</keyword>
<dbReference type="SUPFAM" id="SSF101262">
    <property type="entry name" value="Methenyltetrahydrofolate cyclohydrolase-like"/>
    <property type="match status" value="1"/>
</dbReference>
<dbReference type="EMBL" id="BAABFA010000024">
    <property type="protein sequence ID" value="GAA4469870.1"/>
    <property type="molecule type" value="Genomic_DNA"/>
</dbReference>
<dbReference type="SMART" id="SM01221">
    <property type="entry name" value="FTCD"/>
    <property type="match status" value="1"/>
</dbReference>
<evidence type="ECO:0000256" key="17">
    <source>
        <dbReference type="ARBA" id="ARBA00025506"/>
    </source>
</evidence>
<evidence type="ECO:0000313" key="22">
    <source>
        <dbReference type="EMBL" id="GAA4469870.1"/>
    </source>
</evidence>
<evidence type="ECO:0000256" key="2">
    <source>
        <dbReference type="ARBA" id="ARBA00004555"/>
    </source>
</evidence>
<dbReference type="SUPFAM" id="SSF55116">
    <property type="entry name" value="Formiminotransferase domain of formiminotransferase-cyclodeaminase"/>
    <property type="match status" value="2"/>
</dbReference>
<dbReference type="InterPro" id="IPR036178">
    <property type="entry name" value="Formintransfe-cycloase-like_sf"/>
</dbReference>
<evidence type="ECO:0000256" key="19">
    <source>
        <dbReference type="ARBA" id="ARBA00030029"/>
    </source>
</evidence>
<evidence type="ECO:0000256" key="1">
    <source>
        <dbReference type="ARBA" id="ARBA00004114"/>
    </source>
</evidence>
<evidence type="ECO:0000256" key="16">
    <source>
        <dbReference type="ARBA" id="ARBA00023268"/>
    </source>
</evidence>
<evidence type="ECO:0000256" key="4">
    <source>
        <dbReference type="ARBA" id="ARBA00008297"/>
    </source>
</evidence>
<dbReference type="Proteomes" id="UP001500067">
    <property type="component" value="Unassembled WGS sequence"/>
</dbReference>
<evidence type="ECO:0000259" key="20">
    <source>
        <dbReference type="SMART" id="SM01221"/>
    </source>
</evidence>
<dbReference type="InterPro" id="IPR004227">
    <property type="entry name" value="Formiminotransferase_cat"/>
</dbReference>
<comment type="pathway">
    <text evidence="3">Amino-acid degradation; L-histidine degradation into L-glutamate; L-glutamate from N-formimidoyl-L-glutamate (transferase route): step 1/1.</text>
</comment>
<dbReference type="Pfam" id="PF07837">
    <property type="entry name" value="FTCD_N"/>
    <property type="match status" value="1"/>
</dbReference>
<organism evidence="22 23">
    <name type="scientific">Nemorincola caseinilytica</name>
    <dbReference type="NCBI Taxonomy" id="2054315"/>
    <lineage>
        <taxon>Bacteria</taxon>
        <taxon>Pseudomonadati</taxon>
        <taxon>Bacteroidota</taxon>
        <taxon>Chitinophagia</taxon>
        <taxon>Chitinophagales</taxon>
        <taxon>Chitinophagaceae</taxon>
        <taxon>Nemorincola</taxon>
    </lineage>
</organism>
<keyword evidence="15" id="KW-0456">Lyase</keyword>
<dbReference type="InterPro" id="IPR037070">
    <property type="entry name" value="Formiminotransferase_C_sf"/>
</dbReference>
<evidence type="ECO:0000256" key="3">
    <source>
        <dbReference type="ARBA" id="ARBA00005082"/>
    </source>
</evidence>
<dbReference type="EC" id="4.3.1.4" evidence="7"/>
<keyword evidence="10" id="KW-0808">Transferase</keyword>
<evidence type="ECO:0000256" key="6">
    <source>
        <dbReference type="ARBA" id="ARBA00012252"/>
    </source>
</evidence>
<dbReference type="Gene3D" id="3.30.990.10">
    <property type="entry name" value="Formiminotransferase, N-terminal subdomain"/>
    <property type="match status" value="1"/>
</dbReference>
<name>A0ABP8NNL6_9BACT</name>